<feature type="transmembrane region" description="Helical" evidence="7">
    <location>
        <begin position="310"/>
        <end position="332"/>
    </location>
</feature>
<dbReference type="Gene3D" id="1.20.1250.20">
    <property type="entry name" value="MFS general substrate transporter like domains"/>
    <property type="match status" value="1"/>
</dbReference>
<feature type="transmembrane region" description="Helical" evidence="7">
    <location>
        <begin position="140"/>
        <end position="158"/>
    </location>
</feature>
<keyword evidence="6 7" id="KW-0472">Membrane</keyword>
<evidence type="ECO:0000256" key="3">
    <source>
        <dbReference type="ARBA" id="ARBA00022475"/>
    </source>
</evidence>
<accession>A0A5B8Z178</accession>
<dbReference type="PANTHER" id="PTHR43414:SF1">
    <property type="entry name" value="PEPTIDE PERMEASE"/>
    <property type="match status" value="1"/>
</dbReference>
<reference evidence="10" key="1">
    <citation type="submission" date="2019-08" db="EMBL/GenBank/DDBJ databases">
        <authorList>
            <person name="Zheng X."/>
        </authorList>
    </citation>
    <scope>NUCLEOTIDE SEQUENCE [LARGE SCALE GENOMIC DNA]</scope>
    <source>
        <strain evidence="10">FJAT-25496</strain>
    </source>
</reference>
<dbReference type="EMBL" id="CP042593">
    <property type="protein sequence ID" value="QED46497.1"/>
    <property type="molecule type" value="Genomic_DNA"/>
</dbReference>
<dbReference type="GO" id="GO:0022857">
    <property type="term" value="F:transmembrane transporter activity"/>
    <property type="evidence" value="ECO:0007669"/>
    <property type="project" value="InterPro"/>
</dbReference>
<evidence type="ECO:0000313" key="9">
    <source>
        <dbReference type="EMBL" id="QED46497.1"/>
    </source>
</evidence>
<dbReference type="CDD" id="cd17329">
    <property type="entry name" value="MFS_MdtH_MDR_like"/>
    <property type="match status" value="1"/>
</dbReference>
<feature type="domain" description="Major facilitator superfamily (MFS) profile" evidence="8">
    <location>
        <begin position="10"/>
        <end position="402"/>
    </location>
</feature>
<evidence type="ECO:0000256" key="1">
    <source>
        <dbReference type="ARBA" id="ARBA00004651"/>
    </source>
</evidence>
<dbReference type="InterPro" id="IPR011701">
    <property type="entry name" value="MFS"/>
</dbReference>
<evidence type="ECO:0000256" key="5">
    <source>
        <dbReference type="ARBA" id="ARBA00022989"/>
    </source>
</evidence>
<dbReference type="STRING" id="1742359.GCA_001439625_04531"/>
<protein>
    <submittedName>
        <fullName evidence="9">MFS transporter</fullName>
    </submittedName>
</protein>
<feature type="transmembrane region" description="Helical" evidence="7">
    <location>
        <begin position="217"/>
        <end position="235"/>
    </location>
</feature>
<feature type="transmembrane region" description="Helical" evidence="7">
    <location>
        <begin position="255"/>
        <end position="275"/>
    </location>
</feature>
<feature type="transmembrane region" description="Helical" evidence="7">
    <location>
        <begin position="287"/>
        <end position="304"/>
    </location>
</feature>
<feature type="transmembrane region" description="Helical" evidence="7">
    <location>
        <begin position="48"/>
        <end position="68"/>
    </location>
</feature>
<keyword evidence="3" id="KW-1003">Cell membrane</keyword>
<comment type="subcellular location">
    <subcellularLocation>
        <location evidence="1">Cell membrane</location>
        <topology evidence="1">Multi-pass membrane protein</topology>
    </subcellularLocation>
</comment>
<dbReference type="PANTHER" id="PTHR43414">
    <property type="entry name" value="MULTIDRUG RESISTANCE PROTEIN MDTG"/>
    <property type="match status" value="1"/>
</dbReference>
<feature type="transmembrane region" description="Helical" evidence="7">
    <location>
        <begin position="80"/>
        <end position="103"/>
    </location>
</feature>
<dbReference type="Proteomes" id="UP000321555">
    <property type="component" value="Chromosome"/>
</dbReference>
<feature type="transmembrane region" description="Helical" evidence="7">
    <location>
        <begin position="344"/>
        <end position="364"/>
    </location>
</feature>
<evidence type="ECO:0000259" key="8">
    <source>
        <dbReference type="PROSITE" id="PS50850"/>
    </source>
</evidence>
<organism evidence="9 10">
    <name type="scientific">Cytobacillus dafuensis</name>
    <name type="common">Bacillus dafuensis</name>
    <dbReference type="NCBI Taxonomy" id="1742359"/>
    <lineage>
        <taxon>Bacteria</taxon>
        <taxon>Bacillati</taxon>
        <taxon>Bacillota</taxon>
        <taxon>Bacilli</taxon>
        <taxon>Bacillales</taxon>
        <taxon>Bacillaceae</taxon>
        <taxon>Cytobacillus</taxon>
    </lineage>
</organism>
<name>A0A5B8Z178_CYTDA</name>
<gene>
    <name evidence="9" type="ORF">FSZ17_03990</name>
</gene>
<dbReference type="OrthoDB" id="8952229at2"/>
<dbReference type="AlphaFoldDB" id="A0A5B8Z178"/>
<dbReference type="InterPro" id="IPR020846">
    <property type="entry name" value="MFS_dom"/>
</dbReference>
<dbReference type="PROSITE" id="PS00216">
    <property type="entry name" value="SUGAR_TRANSPORT_1"/>
    <property type="match status" value="1"/>
</dbReference>
<dbReference type="PROSITE" id="PS50850">
    <property type="entry name" value="MFS"/>
    <property type="match status" value="1"/>
</dbReference>
<dbReference type="KEGG" id="bda:FSZ17_03990"/>
<proteinExistence type="predicted"/>
<dbReference type="Pfam" id="PF07690">
    <property type="entry name" value="MFS_1"/>
    <property type="match status" value="1"/>
</dbReference>
<evidence type="ECO:0000256" key="4">
    <source>
        <dbReference type="ARBA" id="ARBA00022692"/>
    </source>
</evidence>
<evidence type="ECO:0000256" key="6">
    <source>
        <dbReference type="ARBA" id="ARBA00023136"/>
    </source>
</evidence>
<dbReference type="RefSeq" id="WP_057775781.1">
    <property type="nucleotide sequence ID" value="NZ_CP042593.1"/>
</dbReference>
<evidence type="ECO:0000313" key="10">
    <source>
        <dbReference type="Proteomes" id="UP000321555"/>
    </source>
</evidence>
<keyword evidence="2" id="KW-0813">Transport</keyword>
<keyword evidence="4 7" id="KW-0812">Transmembrane</keyword>
<keyword evidence="5 7" id="KW-1133">Transmembrane helix</keyword>
<feature type="transmembrane region" description="Helical" evidence="7">
    <location>
        <begin position="376"/>
        <end position="397"/>
    </location>
</feature>
<keyword evidence="10" id="KW-1185">Reference proteome</keyword>
<evidence type="ECO:0000256" key="2">
    <source>
        <dbReference type="ARBA" id="ARBA00022448"/>
    </source>
</evidence>
<dbReference type="SUPFAM" id="SSF103473">
    <property type="entry name" value="MFS general substrate transporter"/>
    <property type="match status" value="1"/>
</dbReference>
<sequence length="407" mass="44231">MKSLKNLHPLVWNIVIGTVFGRMATSMSIPFLAIYLTKVKGVSATETGLIIAVSSLVGIATSFFGGYFSDRFGRKRVLLISIFIWSFVFIGFGIVEAIWGFFLMNALNGFCRSVFEPASRALLADLTEAKNRLIIFNLRYTAINVGVIFGPLLGFYLGSSETTFAFFIAAAVYALYGVSLLITYQKTSIKTGPKENVSAGNHVKLVEALRITKSDSILLWSLIGFILTITGYSQLSSTLPQYLSNTPLIENGAKTFSILLALNAVTVITIQYPLLTIGKKYSPLTSIMLGSILTSLGLMGFGLAKGMLSWVIVMILFTAGEVLMFSMTDLFMDNIAKPHLRGTYFGAMGFTQIGNVIGPALGGFLLDTYGYDKPILVFGLLSLSSLMAIPILLGVMVKMKKQSLSES</sequence>
<feature type="transmembrane region" description="Helical" evidence="7">
    <location>
        <begin position="164"/>
        <end position="184"/>
    </location>
</feature>
<feature type="transmembrane region" description="Helical" evidence="7">
    <location>
        <begin position="12"/>
        <end position="36"/>
    </location>
</feature>
<dbReference type="InterPro" id="IPR036259">
    <property type="entry name" value="MFS_trans_sf"/>
</dbReference>
<dbReference type="GO" id="GO:0005886">
    <property type="term" value="C:plasma membrane"/>
    <property type="evidence" value="ECO:0007669"/>
    <property type="project" value="UniProtKB-SubCell"/>
</dbReference>
<evidence type="ECO:0000256" key="7">
    <source>
        <dbReference type="SAM" id="Phobius"/>
    </source>
</evidence>
<dbReference type="InterPro" id="IPR005829">
    <property type="entry name" value="Sugar_transporter_CS"/>
</dbReference>